<proteinExistence type="predicted"/>
<evidence type="ECO:0000313" key="2">
    <source>
        <dbReference type="EMBL" id="VDK52695.1"/>
    </source>
</evidence>
<dbReference type="AlphaFoldDB" id="A0A3P6RG15"/>
<keyword evidence="1" id="KW-1133">Transmembrane helix</keyword>
<keyword evidence="3" id="KW-1185">Reference proteome</keyword>
<name>A0A3P6RG15_9BILA</name>
<dbReference type="OrthoDB" id="5862608at2759"/>
<evidence type="ECO:0000313" key="3">
    <source>
        <dbReference type="Proteomes" id="UP000271098"/>
    </source>
</evidence>
<evidence type="ECO:0000256" key="1">
    <source>
        <dbReference type="SAM" id="Phobius"/>
    </source>
</evidence>
<organism evidence="2 3">
    <name type="scientific">Gongylonema pulchrum</name>
    <dbReference type="NCBI Taxonomy" id="637853"/>
    <lineage>
        <taxon>Eukaryota</taxon>
        <taxon>Metazoa</taxon>
        <taxon>Ecdysozoa</taxon>
        <taxon>Nematoda</taxon>
        <taxon>Chromadorea</taxon>
        <taxon>Rhabditida</taxon>
        <taxon>Spirurina</taxon>
        <taxon>Spiruromorpha</taxon>
        <taxon>Spiruroidea</taxon>
        <taxon>Gongylonematidae</taxon>
        <taxon>Gongylonema</taxon>
    </lineage>
</organism>
<reference evidence="2 3" key="1">
    <citation type="submission" date="2018-11" db="EMBL/GenBank/DDBJ databases">
        <authorList>
            <consortium name="Pathogen Informatics"/>
        </authorList>
    </citation>
    <scope>NUCLEOTIDE SEQUENCE [LARGE SCALE GENOMIC DNA]</scope>
</reference>
<sequence>MLQITELAANARQGASRAQYLLWDVIEWASVKTPMFTMVATSFVFSFSRVYSDFPFRCLVYFGHPILFFLYIFYNHVSYKIRCYIGKVWFVLKGGSFSELLKPTPVYRGSPATLIDVDNVVHMCSTNPCMFFFYTL</sequence>
<dbReference type="Proteomes" id="UP000271098">
    <property type="component" value="Unassembled WGS sequence"/>
</dbReference>
<feature type="transmembrane region" description="Helical" evidence="1">
    <location>
        <begin position="21"/>
        <end position="48"/>
    </location>
</feature>
<accession>A0A3P6RG15</accession>
<keyword evidence="1" id="KW-0472">Membrane</keyword>
<protein>
    <submittedName>
        <fullName evidence="2">Uncharacterized protein</fullName>
    </submittedName>
</protein>
<feature type="transmembrane region" description="Helical" evidence="1">
    <location>
        <begin position="54"/>
        <end position="74"/>
    </location>
</feature>
<gene>
    <name evidence="2" type="ORF">GPUH_LOCUS5916</name>
</gene>
<dbReference type="EMBL" id="UYRT01013105">
    <property type="protein sequence ID" value="VDK52695.1"/>
    <property type="molecule type" value="Genomic_DNA"/>
</dbReference>
<keyword evidence="1" id="KW-0812">Transmembrane</keyword>